<sequence length="111" mass="12777">MCSYISMWIQYPFCCGSLKSMLDPNCSCAQNPHPVRVFQNAEALENPQVISDWSELNIFSEIISIPLIMGVPWEKPCRFGKKLMIPLLKVYYTGLIAKGRHTRFFQLEVFA</sequence>
<proteinExistence type="predicted"/>
<evidence type="ECO:0000313" key="1">
    <source>
        <dbReference type="EMBL" id="GFS80864.1"/>
    </source>
</evidence>
<name>A0A8X6T850_NEPPI</name>
<evidence type="ECO:0000313" key="2">
    <source>
        <dbReference type="Proteomes" id="UP000887013"/>
    </source>
</evidence>
<organism evidence="1 2">
    <name type="scientific">Nephila pilipes</name>
    <name type="common">Giant wood spider</name>
    <name type="synonym">Nephila maculata</name>
    <dbReference type="NCBI Taxonomy" id="299642"/>
    <lineage>
        <taxon>Eukaryota</taxon>
        <taxon>Metazoa</taxon>
        <taxon>Ecdysozoa</taxon>
        <taxon>Arthropoda</taxon>
        <taxon>Chelicerata</taxon>
        <taxon>Arachnida</taxon>
        <taxon>Araneae</taxon>
        <taxon>Araneomorphae</taxon>
        <taxon>Entelegynae</taxon>
        <taxon>Araneoidea</taxon>
        <taxon>Nephilidae</taxon>
        <taxon>Nephila</taxon>
    </lineage>
</organism>
<comment type="caution">
    <text evidence="1">The sequence shown here is derived from an EMBL/GenBank/DDBJ whole genome shotgun (WGS) entry which is preliminary data.</text>
</comment>
<reference evidence="1" key="1">
    <citation type="submission" date="2020-08" db="EMBL/GenBank/DDBJ databases">
        <title>Multicomponent nature underlies the extraordinary mechanical properties of spider dragline silk.</title>
        <authorList>
            <person name="Kono N."/>
            <person name="Nakamura H."/>
            <person name="Mori M."/>
            <person name="Yoshida Y."/>
            <person name="Ohtoshi R."/>
            <person name="Malay A.D."/>
            <person name="Moran D.A.P."/>
            <person name="Tomita M."/>
            <person name="Numata K."/>
            <person name="Arakawa K."/>
        </authorList>
    </citation>
    <scope>NUCLEOTIDE SEQUENCE</scope>
</reference>
<dbReference type="EMBL" id="BMAW01002903">
    <property type="protein sequence ID" value="GFS80864.1"/>
    <property type="molecule type" value="Genomic_DNA"/>
</dbReference>
<protein>
    <submittedName>
        <fullName evidence="1">Uncharacterized protein</fullName>
    </submittedName>
</protein>
<gene>
    <name evidence="1" type="ORF">NPIL_416851</name>
</gene>
<keyword evidence="2" id="KW-1185">Reference proteome</keyword>
<dbReference type="AlphaFoldDB" id="A0A8X6T850"/>
<dbReference type="Proteomes" id="UP000887013">
    <property type="component" value="Unassembled WGS sequence"/>
</dbReference>
<accession>A0A8X6T850</accession>